<reference evidence="5 6" key="1">
    <citation type="submission" date="2025-04" db="UniProtKB">
        <authorList>
            <consortium name="RefSeq"/>
        </authorList>
    </citation>
    <scope>IDENTIFICATION</scope>
    <source>
        <tissue evidence="5 6">Silk gland</tissue>
    </source>
</reference>
<sequence>MTSYCLDIEAFISEVSKHPQIWDLNNEDFKYKHRKQNAWAEVSRIFINDFADMTQGEKLDVYKKLNGKWRNIRDSYVRSLRKGYGYMYAKHLSFLNNIYKSTSQSGSDAEQDDNWQSDDDSAKLSNVSFRKSFNIKNCDGITERSVDWQSDGEEIPLRAPVRSVRKRRKIIPEIEYVEPLAEPTCSSTGEDDDRSFFESVLPAVRVFDIDQKLEFRGEVLRLIKMIRYRKIKIKSDPTEDL</sequence>
<dbReference type="InterPro" id="IPR004210">
    <property type="entry name" value="BESS_motif"/>
</dbReference>
<dbReference type="PROSITE" id="PS51029">
    <property type="entry name" value="MADF"/>
    <property type="match status" value="1"/>
</dbReference>
<dbReference type="SMART" id="SM00595">
    <property type="entry name" value="MADF"/>
    <property type="match status" value="1"/>
</dbReference>
<dbReference type="SMR" id="A0A6J2JUV3"/>
<gene>
    <name evidence="5 6" type="primary">LOC114244913</name>
</gene>
<dbReference type="Pfam" id="PF10545">
    <property type="entry name" value="MADF_DNA_bdg"/>
    <property type="match status" value="1"/>
</dbReference>
<accession>A0A6J2JUV3</accession>
<dbReference type="OrthoDB" id="7121166at2759"/>
<dbReference type="AlphaFoldDB" id="A0A6J2JUV3"/>
<evidence type="ECO:0000313" key="6">
    <source>
        <dbReference type="RefSeq" id="XP_028032684.1"/>
    </source>
</evidence>
<dbReference type="InterPro" id="IPR006578">
    <property type="entry name" value="MADF-dom"/>
</dbReference>
<feature type="domain" description="BESS" evidence="3">
    <location>
        <begin position="190"/>
        <end position="229"/>
    </location>
</feature>
<dbReference type="PANTHER" id="PTHR12243">
    <property type="entry name" value="MADF DOMAIN TRANSCRIPTION FACTOR"/>
    <property type="match status" value="1"/>
</dbReference>
<evidence type="ECO:0000256" key="1">
    <source>
        <dbReference type="PROSITE-ProRule" id="PRU00371"/>
    </source>
</evidence>
<keyword evidence="4" id="KW-1185">Reference proteome</keyword>
<dbReference type="GO" id="GO:0003677">
    <property type="term" value="F:DNA binding"/>
    <property type="evidence" value="ECO:0007669"/>
    <property type="project" value="InterPro"/>
</dbReference>
<dbReference type="KEGG" id="bman:114244913"/>
<evidence type="ECO:0000259" key="3">
    <source>
        <dbReference type="PROSITE" id="PS51031"/>
    </source>
</evidence>
<evidence type="ECO:0000313" key="5">
    <source>
        <dbReference type="RefSeq" id="XP_028032677.1"/>
    </source>
</evidence>
<dbReference type="GO" id="GO:0006357">
    <property type="term" value="P:regulation of transcription by RNA polymerase II"/>
    <property type="evidence" value="ECO:0007669"/>
    <property type="project" value="TreeGrafter"/>
</dbReference>
<comment type="subcellular location">
    <subcellularLocation>
        <location evidence="1">Nucleus</location>
    </subcellularLocation>
</comment>
<dbReference type="GO" id="GO:0005634">
    <property type="term" value="C:nucleus"/>
    <property type="evidence" value="ECO:0007669"/>
    <property type="project" value="UniProtKB-SubCell"/>
</dbReference>
<dbReference type="GO" id="GO:0005667">
    <property type="term" value="C:transcription regulator complex"/>
    <property type="evidence" value="ECO:0007669"/>
    <property type="project" value="TreeGrafter"/>
</dbReference>
<protein>
    <submittedName>
        <fullName evidence="5 6">Uncharacterized protein LOC114244913 isoform X1</fullName>
    </submittedName>
</protein>
<dbReference type="PANTHER" id="PTHR12243:SF67">
    <property type="entry name" value="COREPRESSOR OF PANGOLIN, ISOFORM A-RELATED"/>
    <property type="match status" value="1"/>
</dbReference>
<keyword evidence="1" id="KW-0539">Nucleus</keyword>
<dbReference type="PROSITE" id="PS51031">
    <property type="entry name" value="BESS"/>
    <property type="match status" value="1"/>
</dbReference>
<dbReference type="RefSeq" id="XP_028032684.1">
    <property type="nucleotide sequence ID" value="XM_028176883.1"/>
</dbReference>
<dbReference type="RefSeq" id="XP_028032677.1">
    <property type="nucleotide sequence ID" value="XM_028176876.1"/>
</dbReference>
<name>A0A6J2JUV3_BOMMA</name>
<evidence type="ECO:0000313" key="4">
    <source>
        <dbReference type="Proteomes" id="UP000504629"/>
    </source>
</evidence>
<organism evidence="4 5">
    <name type="scientific">Bombyx mandarina</name>
    <name type="common">Wild silk moth</name>
    <name type="synonym">Wild silkworm</name>
    <dbReference type="NCBI Taxonomy" id="7092"/>
    <lineage>
        <taxon>Eukaryota</taxon>
        <taxon>Metazoa</taxon>
        <taxon>Ecdysozoa</taxon>
        <taxon>Arthropoda</taxon>
        <taxon>Hexapoda</taxon>
        <taxon>Insecta</taxon>
        <taxon>Pterygota</taxon>
        <taxon>Neoptera</taxon>
        <taxon>Endopterygota</taxon>
        <taxon>Lepidoptera</taxon>
        <taxon>Glossata</taxon>
        <taxon>Ditrysia</taxon>
        <taxon>Bombycoidea</taxon>
        <taxon>Bombycidae</taxon>
        <taxon>Bombycinae</taxon>
        <taxon>Bombyx</taxon>
    </lineage>
</organism>
<dbReference type="InterPro" id="IPR039353">
    <property type="entry name" value="TF_Adf1"/>
</dbReference>
<proteinExistence type="predicted"/>
<feature type="domain" description="MADF" evidence="2">
    <location>
        <begin position="10"/>
        <end position="100"/>
    </location>
</feature>
<dbReference type="Proteomes" id="UP000504629">
    <property type="component" value="Unplaced"/>
</dbReference>
<dbReference type="Pfam" id="PF02944">
    <property type="entry name" value="BESS"/>
    <property type="match status" value="1"/>
</dbReference>
<dbReference type="GeneID" id="114244913"/>
<evidence type="ECO:0000259" key="2">
    <source>
        <dbReference type="PROSITE" id="PS51029"/>
    </source>
</evidence>